<dbReference type="GO" id="GO:0008422">
    <property type="term" value="F:beta-glucosidase activity"/>
    <property type="evidence" value="ECO:0007669"/>
    <property type="project" value="TreeGrafter"/>
</dbReference>
<dbReference type="Gene3D" id="2.60.40.10">
    <property type="entry name" value="Immunoglobulins"/>
    <property type="match status" value="1"/>
</dbReference>
<evidence type="ECO:0000313" key="10">
    <source>
        <dbReference type="Proteomes" id="UP000001600"/>
    </source>
</evidence>
<dbReference type="PANTHER" id="PTHR42715">
    <property type="entry name" value="BETA-GLUCOSIDASE"/>
    <property type="match status" value="1"/>
</dbReference>
<dbReference type="InterPro" id="IPR017853">
    <property type="entry name" value="GH"/>
</dbReference>
<dbReference type="Gene3D" id="3.40.50.1700">
    <property type="entry name" value="Glycoside hydrolase family 3 C-terminal domain"/>
    <property type="match status" value="1"/>
</dbReference>
<dbReference type="InterPro" id="IPR036962">
    <property type="entry name" value="Glyco_hydro_3_N_sf"/>
</dbReference>
<evidence type="ECO:0000256" key="1">
    <source>
        <dbReference type="ARBA" id="ARBA00005336"/>
    </source>
</evidence>
<evidence type="ECO:0000256" key="6">
    <source>
        <dbReference type="ARBA" id="ARBA00032594"/>
    </source>
</evidence>
<gene>
    <name evidence="9" type="primary">bglSf</name>
    <name evidence="9" type="ordered locus">Arad_7149</name>
</gene>
<dbReference type="InterPro" id="IPR036881">
    <property type="entry name" value="Glyco_hydro_3_C_sf"/>
</dbReference>
<dbReference type="HOGENOM" id="CLU_004542_4_0_5"/>
<dbReference type="Gene3D" id="2.60.120.260">
    <property type="entry name" value="Galactose-binding domain-like"/>
    <property type="match status" value="1"/>
</dbReference>
<dbReference type="InterPro" id="IPR001764">
    <property type="entry name" value="Glyco_hydro_3_N"/>
</dbReference>
<dbReference type="Pfam" id="PF01915">
    <property type="entry name" value="Glyco_hydro_3_C"/>
    <property type="match status" value="1"/>
</dbReference>
<keyword evidence="2 7" id="KW-0378">Hydrolase</keyword>
<dbReference type="PROSITE" id="PS51820">
    <property type="entry name" value="PA14"/>
    <property type="match status" value="1"/>
</dbReference>
<dbReference type="PRINTS" id="PR00133">
    <property type="entry name" value="GLHYDRLASE3"/>
</dbReference>
<feature type="domain" description="PA14" evidence="8">
    <location>
        <begin position="385"/>
        <end position="537"/>
    </location>
</feature>
<dbReference type="Pfam" id="PF07691">
    <property type="entry name" value="PA14"/>
    <property type="match status" value="1"/>
</dbReference>
<dbReference type="Gene3D" id="3.20.20.300">
    <property type="entry name" value="Glycoside hydrolase, family 3, N-terminal domain"/>
    <property type="match status" value="1"/>
</dbReference>
<dbReference type="CAZy" id="GH3">
    <property type="family name" value="Glycoside Hydrolase Family 3"/>
</dbReference>
<dbReference type="eggNOG" id="COG1472">
    <property type="taxonomic scope" value="Bacteria"/>
</dbReference>
<evidence type="ECO:0000256" key="4">
    <source>
        <dbReference type="ARBA" id="ARBA00031448"/>
    </source>
</evidence>
<dbReference type="InterPro" id="IPR026891">
    <property type="entry name" value="Fn3-like"/>
</dbReference>
<dbReference type="SMART" id="SM00758">
    <property type="entry name" value="PA14"/>
    <property type="match status" value="1"/>
</dbReference>
<evidence type="ECO:0000256" key="2">
    <source>
        <dbReference type="ARBA" id="ARBA00022801"/>
    </source>
</evidence>
<evidence type="ECO:0000256" key="5">
    <source>
        <dbReference type="ARBA" id="ARBA00032194"/>
    </source>
</evidence>
<keyword evidence="3 7" id="KW-0326">Glycosidase</keyword>
<proteinExistence type="inferred from homology"/>
<comment type="similarity">
    <text evidence="1 7">Belongs to the glycosyl hydrolase 3 family.</text>
</comment>
<dbReference type="InterPro" id="IPR050288">
    <property type="entry name" value="Cellulose_deg_GH3"/>
</dbReference>
<dbReference type="Proteomes" id="UP000001600">
    <property type="component" value="Chromosome 2"/>
</dbReference>
<dbReference type="STRING" id="311403.Arad_7149"/>
<dbReference type="FunFam" id="2.60.40.10:FF:000495">
    <property type="entry name" value="Periplasmic beta-glucosidase"/>
    <property type="match status" value="1"/>
</dbReference>
<evidence type="ECO:0000256" key="7">
    <source>
        <dbReference type="RuleBase" id="RU361161"/>
    </source>
</evidence>
<name>B9JLZ9_RHIR8</name>
<dbReference type="KEGG" id="ara:Arad_7149"/>
<dbReference type="InterPro" id="IPR002772">
    <property type="entry name" value="Glyco_hydro_3_C"/>
</dbReference>
<evidence type="ECO:0000256" key="3">
    <source>
        <dbReference type="ARBA" id="ARBA00023295"/>
    </source>
</evidence>
<evidence type="ECO:0000259" key="8">
    <source>
        <dbReference type="PROSITE" id="PS51820"/>
    </source>
</evidence>
<reference evidence="9 10" key="1">
    <citation type="journal article" date="2009" name="J. Bacteriol.">
        <title>Genome sequences of three Agrobacterium biovars help elucidate the evolution of multichromosome genomes in bacteria.</title>
        <authorList>
            <person name="Slater S.C."/>
            <person name="Goldman B.S."/>
            <person name="Goodner B."/>
            <person name="Setubal J.C."/>
            <person name="Farrand S.K."/>
            <person name="Nester E.W."/>
            <person name="Burr T.J."/>
            <person name="Banta L."/>
            <person name="Dickerman A.W."/>
            <person name="Paulsen I."/>
            <person name="Otten L."/>
            <person name="Suen G."/>
            <person name="Welch R."/>
            <person name="Almeida N.F."/>
            <person name="Arnold F."/>
            <person name="Burton O.T."/>
            <person name="Du Z."/>
            <person name="Ewing A."/>
            <person name="Godsy E."/>
            <person name="Heisel S."/>
            <person name="Houmiel K.L."/>
            <person name="Jhaveri J."/>
            <person name="Lu J."/>
            <person name="Miller N.M."/>
            <person name="Norton S."/>
            <person name="Chen Q."/>
            <person name="Phoolcharoen W."/>
            <person name="Ohlin V."/>
            <person name="Ondrusek D."/>
            <person name="Pride N."/>
            <person name="Stricklin S.L."/>
            <person name="Sun J."/>
            <person name="Wheeler C."/>
            <person name="Wilson L."/>
            <person name="Zhu H."/>
            <person name="Wood D.W."/>
        </authorList>
    </citation>
    <scope>NUCLEOTIDE SEQUENCE [LARGE SCALE GENOMIC DNA]</scope>
    <source>
        <strain evidence="10">K84 / ATCC BAA-868</strain>
    </source>
</reference>
<dbReference type="Pfam" id="PF14310">
    <property type="entry name" value="Fn3-like"/>
    <property type="match status" value="1"/>
</dbReference>
<sequence length="817" mass="88877">MLDDLLDRMTLEEQVSLLSGADFWTTAAIERLGVAKIKVTDGPNGARGSGSLVGGIKSACFPAAISLGASWNTDLVREMGKALAEEAKSKGARVVLAPTVNIQRSGLNGRNFECYSEDPHLTSEIAVGYIDGLQGEGVAATIKHLVGNESEVERYTMSSDIDERALREIYLPPFEAAVKRAKVMAMMSSYNRLNGTPTSEHKWLLTKVLREQWGFEGIVMSDWFGSHTTVETVNAGLDLEMPGPYRDRGEKLIQAVQEGKVDPQTVRVSARRVLVLLERLGAFTDPSMHEERAEDRPEHRALIRKLGNEGAVLLKNDGVLPVDFTALKRVAVIGPNAAEARVMGGGSAQINAHYRISPLEGLREAFGSEKFAHSVGAQNNRLIRVFPGPFSVELFKNRDWKGPAVAQPETASGEVWWFGDMPEGIDRDDFSARISGSYTPEESGEHILSLTTAGLGKLFVDGELIVNSDDGWTNGDNFTGLGNSEVRKPLVLKAGRTYAITVEFRSLVTPQEGISFSALRFGVEKPLGDDALEAAVRLAADSDVAIVFAGRQSEWDVEGLDLPDLGLPGRQDELIKRVAAANPRTIVVLQTGGPVVMPWLDDVSAVLQMWYPGQELGNCVADILSGAACPGGRLPQTFPHALTDNSAITEDRRTYPGKDGHVGYSEGIYVGYRHHDTRNISPLFPFGFGLAYTSFEWSEPYLSSHDMMDDGITVDVDVTNVGARAGADVVQLYVRALESDVDRPDKELRAFGKIHLEPGRSGKVSLTISSRDLSYYDVDAGAFVAQAGRYELVLAASATDAKHKVVVRLADDYEERP</sequence>
<dbReference type="SUPFAM" id="SSF52279">
    <property type="entry name" value="Beta-D-glucan exohydrolase, C-terminal domain"/>
    <property type="match status" value="1"/>
</dbReference>
<dbReference type="InterPro" id="IPR011658">
    <property type="entry name" value="PA14_dom"/>
</dbReference>
<dbReference type="EMBL" id="CP000629">
    <property type="protein sequence ID" value="ACM28713.1"/>
    <property type="molecule type" value="Genomic_DNA"/>
</dbReference>
<dbReference type="GO" id="GO:0009251">
    <property type="term" value="P:glucan catabolic process"/>
    <property type="evidence" value="ECO:0007669"/>
    <property type="project" value="TreeGrafter"/>
</dbReference>
<dbReference type="SUPFAM" id="SSF56988">
    <property type="entry name" value="Anthrax protective antigen"/>
    <property type="match status" value="1"/>
</dbReference>
<dbReference type="SUPFAM" id="SSF51445">
    <property type="entry name" value="(Trans)glycosidases"/>
    <property type="match status" value="1"/>
</dbReference>
<organism evidence="9 10">
    <name type="scientific">Rhizobium rhizogenes (strain K84 / ATCC BAA-868)</name>
    <name type="common">Agrobacterium radiobacter</name>
    <dbReference type="NCBI Taxonomy" id="311403"/>
    <lineage>
        <taxon>Bacteria</taxon>
        <taxon>Pseudomonadati</taxon>
        <taxon>Pseudomonadota</taxon>
        <taxon>Alphaproteobacteria</taxon>
        <taxon>Hyphomicrobiales</taxon>
        <taxon>Rhizobiaceae</taxon>
        <taxon>Rhizobium/Agrobacterium group</taxon>
        <taxon>Rhizobium</taxon>
    </lineage>
</organism>
<protein>
    <recommendedName>
        <fullName evidence="6">Beta-D-glucoside glucohydrolase</fullName>
    </recommendedName>
    <alternativeName>
        <fullName evidence="4">Cellobiase</fullName>
    </alternativeName>
    <alternativeName>
        <fullName evidence="5">Gentiobiase</fullName>
    </alternativeName>
</protein>
<dbReference type="PANTHER" id="PTHR42715:SF3">
    <property type="entry name" value="BETA-GLUCOSIDASE B-RELATED"/>
    <property type="match status" value="1"/>
</dbReference>
<dbReference type="InterPro" id="IPR019800">
    <property type="entry name" value="Glyco_hydro_3_AS"/>
</dbReference>
<dbReference type="RefSeq" id="WP_007688933.1">
    <property type="nucleotide sequence ID" value="NC_011983.1"/>
</dbReference>
<dbReference type="InterPro" id="IPR013783">
    <property type="entry name" value="Ig-like_fold"/>
</dbReference>
<dbReference type="InterPro" id="IPR037524">
    <property type="entry name" value="PA14/GLEYA"/>
</dbReference>
<evidence type="ECO:0000313" key="9">
    <source>
        <dbReference type="EMBL" id="ACM28713.1"/>
    </source>
</evidence>
<dbReference type="PROSITE" id="PS00775">
    <property type="entry name" value="GLYCOSYL_HYDROL_F3"/>
    <property type="match status" value="1"/>
</dbReference>
<dbReference type="SMART" id="SM01217">
    <property type="entry name" value="Fn3_like"/>
    <property type="match status" value="1"/>
</dbReference>
<dbReference type="Pfam" id="PF00933">
    <property type="entry name" value="Glyco_hydro_3"/>
    <property type="match status" value="1"/>
</dbReference>
<dbReference type="AlphaFoldDB" id="B9JLZ9"/>
<accession>B9JLZ9</accession>